<dbReference type="GO" id="GO:0031267">
    <property type="term" value="F:small GTPase binding"/>
    <property type="evidence" value="ECO:0007669"/>
    <property type="project" value="TreeGrafter"/>
</dbReference>
<dbReference type="Gene3D" id="1.10.8.270">
    <property type="entry name" value="putative rabgap domain of human tbc1 domain family member 14 like domains"/>
    <property type="match status" value="1"/>
</dbReference>
<dbReference type="PANTHER" id="PTHR47219:SF20">
    <property type="entry name" value="TBC1 DOMAIN FAMILY MEMBER 2B"/>
    <property type="match status" value="1"/>
</dbReference>
<protein>
    <submittedName>
        <fullName evidence="2">Uncharacterized protein</fullName>
    </submittedName>
</protein>
<organism evidence="2 3">
    <name type="scientific">Hypholoma sublateritium (strain FD-334 SS-4)</name>
    <dbReference type="NCBI Taxonomy" id="945553"/>
    <lineage>
        <taxon>Eukaryota</taxon>
        <taxon>Fungi</taxon>
        <taxon>Dikarya</taxon>
        <taxon>Basidiomycota</taxon>
        <taxon>Agaricomycotina</taxon>
        <taxon>Agaricomycetes</taxon>
        <taxon>Agaricomycetidae</taxon>
        <taxon>Agaricales</taxon>
        <taxon>Agaricineae</taxon>
        <taxon>Strophariaceae</taxon>
        <taxon>Hypholoma</taxon>
    </lineage>
</organism>
<dbReference type="InterPro" id="IPR050302">
    <property type="entry name" value="Rab_GAP_TBC_domain"/>
</dbReference>
<dbReference type="EMBL" id="KN817565">
    <property type="protein sequence ID" value="KJA20605.1"/>
    <property type="molecule type" value="Genomic_DNA"/>
</dbReference>
<feature type="region of interest" description="Disordered" evidence="1">
    <location>
        <begin position="386"/>
        <end position="405"/>
    </location>
</feature>
<accession>A0A0D2PL00</accession>
<dbReference type="STRING" id="945553.A0A0D2PL00"/>
<keyword evidence="3" id="KW-1185">Reference proteome</keyword>
<sequence>MFIMGLPYDCIMPHVHVAADTDRDDAEEALSNQILTTQWHTYSDEVIQATIAKLGTADTPEGHPYHTMLRVLSSAVYNMTRVRIKSEGGHVVGQGRESAQWGPNNKDPPAVGYITCPGLSTKASSPSPSQDPPIVLTEGSTLRAIANAMCVMSSDPNSILSDHNTGPLILNLAMELVINARRDTRMESSDSVECARAVGHMVAATGSGNGACAERGNQEARAASIMQQARKPSVMSDKNVTGGSGYASAAAAARANAVNSSSANATCFSRKPPSVSLESIITTTAKPPTHYLSRTYTPLTSRAFRFMIPLPQSASKYTIYHDDKIRWPLTNRYGFMYDVSQYDIPLLILENNGWPDDNDEANMHVKVEIVKEKMLRCKVKAIRHQRAASTPTLSTQRAFRHPRGARPVTARRLQPLVFVSLGSTAQQSTTHSRRHSAAIGTRLSSSAAACGRSRGVARRRRWEGAAARRQSSGEDDELMPSDGLIGFAQLGLSTSDCERRAFERLVGSGVPPWTSCGACCSRTAGGIRAWCNAVNPITSTLLLVYTDEEEALWMLAAIVERILPTTSRHRYYHRAHARSCCSMSCRSSRQNCTCTSQSWASTSLRSASRGSFSWFLSLFTDCLPVETLFRVSVVFLVDGLEQRGGAAALRVDPSSVCRALPTRMWEADKVLQIEADQSLAGPGIARGGVRSQKHHRHDVHTCARTQAAFEPTVCSQLMMLNIVGKHSMLPSVLDAPSLLQSAKPDGSIPQQMEFVNTAEYIQVTGRKLHQNVPQEMVGGELDNRGADGKGNPTASDARLSGSYAAGYRLCTARKCGSDVDKLRRVLLAYSRWNPPWCTAMNPITSTLLLVLADKEVFYVLAEIVGHILSDDFFSPLLLPSHACPLVLLYFMQENHGLESHDSENFGSR</sequence>
<dbReference type="SUPFAM" id="SSF47923">
    <property type="entry name" value="Ypt/Rab-GAP domain of gyp1p"/>
    <property type="match status" value="1"/>
</dbReference>
<dbReference type="OrthoDB" id="294251at2759"/>
<dbReference type="AlphaFoldDB" id="A0A0D2PL00"/>
<reference evidence="3" key="1">
    <citation type="submission" date="2014-04" db="EMBL/GenBank/DDBJ databases">
        <title>Evolutionary Origins and Diversification of the Mycorrhizal Mutualists.</title>
        <authorList>
            <consortium name="DOE Joint Genome Institute"/>
            <consortium name="Mycorrhizal Genomics Consortium"/>
            <person name="Kohler A."/>
            <person name="Kuo A."/>
            <person name="Nagy L.G."/>
            <person name="Floudas D."/>
            <person name="Copeland A."/>
            <person name="Barry K.W."/>
            <person name="Cichocki N."/>
            <person name="Veneault-Fourrey C."/>
            <person name="LaButti K."/>
            <person name="Lindquist E.A."/>
            <person name="Lipzen A."/>
            <person name="Lundell T."/>
            <person name="Morin E."/>
            <person name="Murat C."/>
            <person name="Riley R."/>
            <person name="Ohm R."/>
            <person name="Sun H."/>
            <person name="Tunlid A."/>
            <person name="Henrissat B."/>
            <person name="Grigoriev I.V."/>
            <person name="Hibbett D.S."/>
            <person name="Martin F."/>
        </authorList>
    </citation>
    <scope>NUCLEOTIDE SEQUENCE [LARGE SCALE GENOMIC DNA]</scope>
    <source>
        <strain evidence="3">FD-334 SS-4</strain>
    </source>
</reference>
<evidence type="ECO:0000313" key="2">
    <source>
        <dbReference type="EMBL" id="KJA20605.1"/>
    </source>
</evidence>
<feature type="compositionally biased region" description="Polar residues" evidence="1">
    <location>
        <begin position="387"/>
        <end position="397"/>
    </location>
</feature>
<dbReference type="InterPro" id="IPR035969">
    <property type="entry name" value="Rab-GAP_TBC_sf"/>
</dbReference>
<dbReference type="Proteomes" id="UP000054270">
    <property type="component" value="Unassembled WGS sequence"/>
</dbReference>
<dbReference type="PANTHER" id="PTHR47219">
    <property type="entry name" value="RAB GTPASE-ACTIVATING PROTEIN 1-LIKE"/>
    <property type="match status" value="1"/>
</dbReference>
<name>A0A0D2PL00_HYPSF</name>
<gene>
    <name evidence="2" type="ORF">HYPSUDRAFT_203588</name>
</gene>
<evidence type="ECO:0000313" key="3">
    <source>
        <dbReference type="Proteomes" id="UP000054270"/>
    </source>
</evidence>
<proteinExistence type="predicted"/>
<dbReference type="GO" id="GO:0005096">
    <property type="term" value="F:GTPase activator activity"/>
    <property type="evidence" value="ECO:0007669"/>
    <property type="project" value="TreeGrafter"/>
</dbReference>
<evidence type="ECO:0000256" key="1">
    <source>
        <dbReference type="SAM" id="MobiDB-lite"/>
    </source>
</evidence>